<evidence type="ECO:0000313" key="1">
    <source>
        <dbReference type="EMBL" id="SEL19184.1"/>
    </source>
</evidence>
<reference evidence="2" key="1">
    <citation type="submission" date="2016-10" db="EMBL/GenBank/DDBJ databases">
        <authorList>
            <person name="Varghese N."/>
            <person name="Submissions S."/>
        </authorList>
    </citation>
    <scope>NUCLEOTIDE SEQUENCE [LARGE SCALE GENOMIC DNA]</scope>
    <source>
        <strain evidence="2">DSM 241</strain>
    </source>
</reference>
<dbReference type="STRING" id="1396821.SAMN05444515_11130"/>
<organism evidence="1 2">
    <name type="scientific">Ectothiorhodospira marina</name>
    <dbReference type="NCBI Taxonomy" id="1396821"/>
    <lineage>
        <taxon>Bacteria</taxon>
        <taxon>Pseudomonadati</taxon>
        <taxon>Pseudomonadota</taxon>
        <taxon>Gammaproteobacteria</taxon>
        <taxon>Chromatiales</taxon>
        <taxon>Ectothiorhodospiraceae</taxon>
        <taxon>Ectothiorhodospira</taxon>
    </lineage>
</organism>
<dbReference type="SUPFAM" id="SSF52540">
    <property type="entry name" value="P-loop containing nucleoside triphosphate hydrolases"/>
    <property type="match status" value="1"/>
</dbReference>
<dbReference type="Pfam" id="PF13207">
    <property type="entry name" value="AAA_17"/>
    <property type="match status" value="1"/>
</dbReference>
<sequence>MLEMRTREERTQGFCACVSGVPGVGKTTLLVEHTARHPFDWQITGSSVIKSLIAPTTFTDFDTWPEWRREKIRESSILNLNGIRGECPGRLVLDGHFTLRNRVTGTIEPIFTPSDKSFFDALIFIEAEPCQILEWRARDARCRLGEEVTGIDQHQSLEKLVATQLAREMNVPLLVINETNLEARLGALSAFLNKVCPL</sequence>
<keyword evidence="2" id="KW-1185">Reference proteome</keyword>
<dbReference type="Gene3D" id="3.40.50.300">
    <property type="entry name" value="P-loop containing nucleotide triphosphate hydrolases"/>
    <property type="match status" value="1"/>
</dbReference>
<dbReference type="EMBL" id="FOAA01000011">
    <property type="protein sequence ID" value="SEL19184.1"/>
    <property type="molecule type" value="Genomic_DNA"/>
</dbReference>
<dbReference type="OrthoDB" id="7068668at2"/>
<dbReference type="Proteomes" id="UP000199256">
    <property type="component" value="Unassembled WGS sequence"/>
</dbReference>
<keyword evidence="1" id="KW-0418">Kinase</keyword>
<gene>
    <name evidence="1" type="ORF">SAMN05444515_11130</name>
</gene>
<proteinExistence type="predicted"/>
<evidence type="ECO:0000313" key="2">
    <source>
        <dbReference type="Proteomes" id="UP000199256"/>
    </source>
</evidence>
<dbReference type="InterPro" id="IPR027417">
    <property type="entry name" value="P-loop_NTPase"/>
</dbReference>
<keyword evidence="1" id="KW-0808">Transferase</keyword>
<dbReference type="AlphaFoldDB" id="A0A1H7N6W9"/>
<protein>
    <submittedName>
        <fullName evidence="1">Adenylate kinase</fullName>
    </submittedName>
</protein>
<name>A0A1H7N6W9_9GAMM</name>
<accession>A0A1H7N6W9</accession>
<dbReference type="GO" id="GO:0016301">
    <property type="term" value="F:kinase activity"/>
    <property type="evidence" value="ECO:0007669"/>
    <property type="project" value="UniProtKB-KW"/>
</dbReference>
<dbReference type="RefSeq" id="WP_143050463.1">
    <property type="nucleotide sequence ID" value="NZ_FOAA01000011.1"/>
</dbReference>